<protein>
    <submittedName>
        <fullName evidence="4">Uncharacterized protein</fullName>
    </submittedName>
</protein>
<reference evidence="4 5" key="1">
    <citation type="journal article" date="2018" name="Genome Biol. Evol.">
        <title>Multiple Roots of Fruiting Body Formation in Amoebozoa.</title>
        <authorList>
            <person name="Hillmann F."/>
            <person name="Forbes G."/>
            <person name="Novohradska S."/>
            <person name="Ferling I."/>
            <person name="Riege K."/>
            <person name="Groth M."/>
            <person name="Westermann M."/>
            <person name="Marz M."/>
            <person name="Spaller T."/>
            <person name="Winckler T."/>
            <person name="Schaap P."/>
            <person name="Glockner G."/>
        </authorList>
    </citation>
    <scope>NUCLEOTIDE SEQUENCE [LARGE SCALE GENOMIC DNA]</scope>
    <source>
        <strain evidence="4 5">Jena</strain>
    </source>
</reference>
<gene>
    <name evidence="4" type="ORF">PROFUN_08077</name>
</gene>
<dbReference type="AlphaFoldDB" id="A0A2P6NKP6"/>
<dbReference type="SUPFAM" id="SSF51445">
    <property type="entry name" value="(Trans)glycosidases"/>
    <property type="match status" value="1"/>
</dbReference>
<dbReference type="Gene3D" id="3.20.20.80">
    <property type="entry name" value="Glycosidases"/>
    <property type="match status" value="1"/>
</dbReference>
<dbReference type="PROSITE" id="PS51257">
    <property type="entry name" value="PROKAR_LIPOPROTEIN"/>
    <property type="match status" value="1"/>
</dbReference>
<evidence type="ECO:0000256" key="1">
    <source>
        <dbReference type="SAM" id="MobiDB-lite"/>
    </source>
</evidence>
<keyword evidence="5" id="KW-1185">Reference proteome</keyword>
<keyword evidence="2" id="KW-0812">Transmembrane</keyword>
<dbReference type="Proteomes" id="UP000241769">
    <property type="component" value="Unassembled WGS sequence"/>
</dbReference>
<keyword evidence="3" id="KW-0732">Signal</keyword>
<organism evidence="4 5">
    <name type="scientific">Planoprotostelium fungivorum</name>
    <dbReference type="NCBI Taxonomy" id="1890364"/>
    <lineage>
        <taxon>Eukaryota</taxon>
        <taxon>Amoebozoa</taxon>
        <taxon>Evosea</taxon>
        <taxon>Variosea</taxon>
        <taxon>Cavosteliida</taxon>
        <taxon>Cavosteliaceae</taxon>
        <taxon>Planoprotostelium</taxon>
    </lineage>
</organism>
<feature type="transmembrane region" description="Helical" evidence="2">
    <location>
        <begin position="981"/>
        <end position="1003"/>
    </location>
</feature>
<dbReference type="EMBL" id="MDYQ01000062">
    <property type="protein sequence ID" value="PRP84492.1"/>
    <property type="molecule type" value="Genomic_DNA"/>
</dbReference>
<feature type="signal peptide" evidence="3">
    <location>
        <begin position="1"/>
        <end position="17"/>
    </location>
</feature>
<dbReference type="OrthoDB" id="5577979at2759"/>
<evidence type="ECO:0000256" key="2">
    <source>
        <dbReference type="SAM" id="Phobius"/>
    </source>
</evidence>
<name>A0A2P6NKP6_9EUKA</name>
<dbReference type="InParanoid" id="A0A2P6NKP6"/>
<keyword evidence="2" id="KW-1133">Transmembrane helix</keyword>
<keyword evidence="2" id="KW-0472">Membrane</keyword>
<feature type="region of interest" description="Disordered" evidence="1">
    <location>
        <begin position="584"/>
        <end position="605"/>
    </location>
</feature>
<dbReference type="InterPro" id="IPR017853">
    <property type="entry name" value="GH"/>
</dbReference>
<evidence type="ECO:0000313" key="4">
    <source>
        <dbReference type="EMBL" id="PRP84492.1"/>
    </source>
</evidence>
<comment type="caution">
    <text evidence="4">The sequence shown here is derived from an EMBL/GenBank/DDBJ whole genome shotgun (WGS) entry which is preliminary data.</text>
</comment>
<sequence>MKLAVYIFLAYVFYSEASFSSSSVTLASCQISNTTKSISSVYIVDTSGLYNVSRNPGRTFNVYRNNDGSGGVINSCTNCGYCGAYAVLAASPILRIDFDSSLATSLFFISTATQGCYLVPSQTTGIQNNTVYIMSNATTNCTLRDATMTTCMGISDCATCSANPSCGFCDGRCTAQNTVTGNPKYSQVTCNSFSISPDQCCPTYGDCTSCASNSNCGWCAGPTSSCVLASANGSNVCYTFQTDPNQCFATGDQIKAGAIQKNGIWTVATGTFQYSWDYLKQVWSKDRFQIGANLGATVPGAFPNGAWMTYQQVSQLLFMAYDSGIRILRIYTYWPPQFYQALLDFNRLAAEPIYLIQGIYPPDELTTDAFNTTAYTQTVNLITQVVNAVHGQKVTTGSGTVTYTADVSFYVLAYLFSNKWSPSLVNTTNNNHPTPPSYSPTYFYASSNASAFESFLAQVMDQIALADAKFAWQRPISFTNWPPLDEIYHPNEDADQSIYINASNILTTSGWTVGSFVCYEVYPWQDFLQFEYLTCTGPSNQWSGGIQNCSDTIDPYAGYLKHLKSLHPNVPVFLTEFGVPASMGRSAVDPSPKGRNEGGNTETQQGNMVADMLRVAYTSGFNGAFIFELIDEWFKQSWNMPYLEQPYDHIVFWKNQLNSGEYYGFISVESSPSIYIDGNSQDWNTVARKVSDSNGILSVTNDEEYVYISVTKGNDTNWGFEFGTTLYLAFDVAPGGTTSFNGTDAKFSVNSDYLLKIDASGARLQVNWPYSLFSSLYGNVSTSPRVPSNWPTDNGVLFDQYIGLDLGEPYNCTTTAFRDFNVTQLVFGTDNRNSSTGSSLSNWYYNAGFLEMRIPWALLGYLDPSGGCSGACVYDQDISLLRTLGASALNLQAIIERPSAKTIYSSSLAYTWSFWYRDTINWVFRKKGGFGTITTAVASYNSLPDKSSCPSYAAKPCQRGVTFNCKIDLGKNIFQCNLGCAIGVTLSVGALLGTVVVIVVLYVRKKLAERFSVGAVADKELTSSVFDIKKAIEERKKKLSRYAKTQGTSWSLDAL</sequence>
<feature type="chain" id="PRO_5015173519" evidence="3">
    <location>
        <begin position="18"/>
        <end position="1055"/>
    </location>
</feature>
<evidence type="ECO:0000313" key="5">
    <source>
        <dbReference type="Proteomes" id="UP000241769"/>
    </source>
</evidence>
<proteinExistence type="predicted"/>
<accession>A0A2P6NKP6</accession>
<evidence type="ECO:0000256" key="3">
    <source>
        <dbReference type="SAM" id="SignalP"/>
    </source>
</evidence>